<evidence type="ECO:0000259" key="2">
    <source>
        <dbReference type="Pfam" id="PF20153"/>
    </source>
</evidence>
<evidence type="ECO:0000313" key="4">
    <source>
        <dbReference type="Proteomes" id="UP000188533"/>
    </source>
</evidence>
<sequence length="193" mass="21425">MPSRSGSRERASSLKSKKTASIKTIPIQVSNSGGVENAARGEGDCGSVFPGEVARLWQEGDPYRFSPKRRGDPWEESMKRVDLYDDEMCRGWKEDVDTLLVFAGLFSAAVTAFIIESYKWLQPNNLDFNLQLLQHIAAQLNTQIPTSAQQDFSAASAYYSESFASNGSGSTDATLLCLLRRKHWSFDNSVSRV</sequence>
<reference evidence="3 4" key="2">
    <citation type="submission" date="2017-02" db="EMBL/GenBank/DDBJ databases">
        <title>A genome survey and senescence transcriptome analysis in Lentinula edodes.</title>
        <authorList>
            <person name="Sakamoto Y."/>
            <person name="Nakade K."/>
            <person name="Sato S."/>
            <person name="Yoshida Y."/>
            <person name="Miyazaki K."/>
            <person name="Natsume S."/>
            <person name="Konno N."/>
        </authorList>
    </citation>
    <scope>NUCLEOTIDE SEQUENCE [LARGE SCALE GENOMIC DNA]</scope>
    <source>
        <strain evidence="3 4">NBRC 111202</strain>
    </source>
</reference>
<name>A0A1Q3DW91_LENED</name>
<feature type="region of interest" description="Disordered" evidence="1">
    <location>
        <begin position="1"/>
        <end position="20"/>
    </location>
</feature>
<comment type="caution">
    <text evidence="3">The sequence shown here is derived from an EMBL/GenBank/DDBJ whole genome shotgun (WGS) entry which is preliminary data.</text>
</comment>
<dbReference type="Pfam" id="PF20153">
    <property type="entry name" value="DUF6535"/>
    <property type="match status" value="1"/>
</dbReference>
<evidence type="ECO:0000313" key="3">
    <source>
        <dbReference type="EMBL" id="GAV99271.1"/>
    </source>
</evidence>
<feature type="domain" description="DUF6535" evidence="2">
    <location>
        <begin position="74"/>
        <end position="154"/>
    </location>
</feature>
<feature type="compositionally biased region" description="Basic and acidic residues" evidence="1">
    <location>
        <begin position="1"/>
        <end position="12"/>
    </location>
</feature>
<dbReference type="Proteomes" id="UP000188533">
    <property type="component" value="Unassembled WGS sequence"/>
</dbReference>
<organism evidence="3 4">
    <name type="scientific">Lentinula edodes</name>
    <name type="common">Shiitake mushroom</name>
    <name type="synonym">Lentinus edodes</name>
    <dbReference type="NCBI Taxonomy" id="5353"/>
    <lineage>
        <taxon>Eukaryota</taxon>
        <taxon>Fungi</taxon>
        <taxon>Dikarya</taxon>
        <taxon>Basidiomycota</taxon>
        <taxon>Agaricomycotina</taxon>
        <taxon>Agaricomycetes</taxon>
        <taxon>Agaricomycetidae</taxon>
        <taxon>Agaricales</taxon>
        <taxon>Marasmiineae</taxon>
        <taxon>Omphalotaceae</taxon>
        <taxon>Lentinula</taxon>
    </lineage>
</organism>
<dbReference type="InterPro" id="IPR045338">
    <property type="entry name" value="DUF6535"/>
</dbReference>
<protein>
    <recommendedName>
        <fullName evidence="2">DUF6535 domain-containing protein</fullName>
    </recommendedName>
</protein>
<evidence type="ECO:0000256" key="1">
    <source>
        <dbReference type="SAM" id="MobiDB-lite"/>
    </source>
</evidence>
<dbReference type="AlphaFoldDB" id="A0A1Q3DW91"/>
<gene>
    <name evidence="3" type="ORF">LENED_000715</name>
</gene>
<keyword evidence="4" id="KW-1185">Reference proteome</keyword>
<accession>A0A1Q3DW91</accession>
<proteinExistence type="predicted"/>
<reference evidence="3 4" key="1">
    <citation type="submission" date="2016-08" db="EMBL/GenBank/DDBJ databases">
        <authorList>
            <consortium name="Lentinula edodes genome sequencing consortium"/>
            <person name="Sakamoto Y."/>
            <person name="Nakade K."/>
            <person name="Sato S."/>
            <person name="Yoshida Y."/>
            <person name="Miyazaki K."/>
            <person name="Natsume S."/>
            <person name="Konno N."/>
        </authorList>
    </citation>
    <scope>NUCLEOTIDE SEQUENCE [LARGE SCALE GENOMIC DNA]</scope>
    <source>
        <strain evidence="3 4">NBRC 111202</strain>
    </source>
</reference>
<dbReference type="EMBL" id="BDGU01000012">
    <property type="protein sequence ID" value="GAV99271.1"/>
    <property type="molecule type" value="Genomic_DNA"/>
</dbReference>